<proteinExistence type="predicted"/>
<name>A0A366AYQ2_9FLAO</name>
<comment type="caution">
    <text evidence="2">The sequence shown here is derived from an EMBL/GenBank/DDBJ whole genome shotgun (WGS) entry which is preliminary data.</text>
</comment>
<feature type="transmembrane region" description="Helical" evidence="1">
    <location>
        <begin position="36"/>
        <end position="56"/>
    </location>
</feature>
<sequence length="59" mass="7113">MFCKSSKKGAIDKRVFTDWQPIKELNFRMRKNSSQFLYGIKKLLVIYLYLIEFKILSYA</sequence>
<accession>A0A366AYQ2</accession>
<evidence type="ECO:0000313" key="3">
    <source>
        <dbReference type="Proteomes" id="UP000253676"/>
    </source>
</evidence>
<dbReference type="AlphaFoldDB" id="A0A366AYQ2"/>
<keyword evidence="1" id="KW-0812">Transmembrane</keyword>
<keyword evidence="1" id="KW-1133">Transmembrane helix</keyword>
<protein>
    <submittedName>
        <fullName evidence="2">Uncharacterized protein</fullName>
    </submittedName>
</protein>
<reference evidence="2 3" key="1">
    <citation type="submission" date="2018-07" db="EMBL/GenBank/DDBJ databases">
        <title>Complete genome sequence of Flavobacterium psychrolimnae LMG 22018.</title>
        <authorList>
            <person name="Kim D.-U."/>
        </authorList>
    </citation>
    <scope>NUCLEOTIDE SEQUENCE [LARGE SCALE GENOMIC DNA]</scope>
    <source>
        <strain evidence="2 3">LMG 22018</strain>
    </source>
</reference>
<keyword evidence="1" id="KW-0472">Membrane</keyword>
<evidence type="ECO:0000256" key="1">
    <source>
        <dbReference type="SAM" id="Phobius"/>
    </source>
</evidence>
<gene>
    <name evidence="2" type="ORF">DR980_15115</name>
</gene>
<dbReference type="EMBL" id="QNUX01000017">
    <property type="protein sequence ID" value="RBN49078.1"/>
    <property type="molecule type" value="Genomic_DNA"/>
</dbReference>
<dbReference type="Proteomes" id="UP000253676">
    <property type="component" value="Unassembled WGS sequence"/>
</dbReference>
<evidence type="ECO:0000313" key="2">
    <source>
        <dbReference type="EMBL" id="RBN49078.1"/>
    </source>
</evidence>
<keyword evidence="3" id="KW-1185">Reference proteome</keyword>
<organism evidence="2 3">
    <name type="scientific">Flavobacterium psychrolimnae</name>
    <dbReference type="NCBI Taxonomy" id="249351"/>
    <lineage>
        <taxon>Bacteria</taxon>
        <taxon>Pseudomonadati</taxon>
        <taxon>Bacteroidota</taxon>
        <taxon>Flavobacteriia</taxon>
        <taxon>Flavobacteriales</taxon>
        <taxon>Flavobacteriaceae</taxon>
        <taxon>Flavobacterium</taxon>
    </lineage>
</organism>